<keyword evidence="4" id="KW-1185">Reference proteome</keyword>
<protein>
    <submittedName>
        <fullName evidence="3">Uncharacterized protein</fullName>
    </submittedName>
</protein>
<dbReference type="EMBL" id="BJND01000032">
    <property type="protein sequence ID" value="GEC06756.1"/>
    <property type="molecule type" value="Genomic_DNA"/>
</dbReference>
<name>A0A4Y3VNY9_9ACTN</name>
<evidence type="ECO:0000256" key="2">
    <source>
        <dbReference type="SAM" id="Phobius"/>
    </source>
</evidence>
<proteinExistence type="predicted"/>
<evidence type="ECO:0000313" key="3">
    <source>
        <dbReference type="EMBL" id="GEC06756.1"/>
    </source>
</evidence>
<organism evidence="3 4">
    <name type="scientific">Streptomyces spinoverrucosus</name>
    <dbReference type="NCBI Taxonomy" id="284043"/>
    <lineage>
        <taxon>Bacteria</taxon>
        <taxon>Bacillati</taxon>
        <taxon>Actinomycetota</taxon>
        <taxon>Actinomycetes</taxon>
        <taxon>Kitasatosporales</taxon>
        <taxon>Streptomycetaceae</taxon>
        <taxon>Streptomyces</taxon>
    </lineage>
</organism>
<evidence type="ECO:0000313" key="4">
    <source>
        <dbReference type="Proteomes" id="UP000317881"/>
    </source>
</evidence>
<evidence type="ECO:0000256" key="1">
    <source>
        <dbReference type="SAM" id="MobiDB-lite"/>
    </source>
</evidence>
<feature type="region of interest" description="Disordered" evidence="1">
    <location>
        <begin position="57"/>
        <end position="91"/>
    </location>
</feature>
<keyword evidence="2" id="KW-0812">Transmembrane</keyword>
<keyword evidence="2" id="KW-1133">Transmembrane helix</keyword>
<comment type="caution">
    <text evidence="3">The sequence shown here is derived from an EMBL/GenBank/DDBJ whole genome shotgun (WGS) entry which is preliminary data.</text>
</comment>
<dbReference type="Proteomes" id="UP000317881">
    <property type="component" value="Unassembled WGS sequence"/>
</dbReference>
<feature type="transmembrane region" description="Helical" evidence="2">
    <location>
        <begin position="13"/>
        <end position="33"/>
    </location>
</feature>
<sequence>MVSSHTEWQDMQAWTQSCIALLIAVMVPGWVMAPPGGWEGVRGRTPCPSVVRLSAPTRHRADMNNSPRMTRQAKAMKRPQDDKSPRNRSGG</sequence>
<accession>A0A4Y3VNY9</accession>
<keyword evidence="2" id="KW-0472">Membrane</keyword>
<gene>
    <name evidence="3" type="ORF">SSP24_44110</name>
</gene>
<reference evidence="3 4" key="1">
    <citation type="submission" date="2019-06" db="EMBL/GenBank/DDBJ databases">
        <title>Whole genome shotgun sequence of Streptomyces spinoverrucosus NBRC 14228.</title>
        <authorList>
            <person name="Hosoyama A."/>
            <person name="Uohara A."/>
            <person name="Ohji S."/>
            <person name="Ichikawa N."/>
        </authorList>
    </citation>
    <scope>NUCLEOTIDE SEQUENCE [LARGE SCALE GENOMIC DNA]</scope>
    <source>
        <strain evidence="3 4">NBRC 14228</strain>
    </source>
</reference>
<dbReference type="AlphaFoldDB" id="A0A4Y3VNY9"/>